<name>W4K715_HETIT</name>
<dbReference type="RefSeq" id="XP_009547806.1">
    <property type="nucleotide sequence ID" value="XM_009549511.1"/>
</dbReference>
<reference evidence="2 3" key="1">
    <citation type="journal article" date="2012" name="New Phytol.">
        <title>Insight into trade-off between wood decay and parasitism from the genome of a fungal forest pathogen.</title>
        <authorList>
            <person name="Olson A."/>
            <person name="Aerts A."/>
            <person name="Asiegbu F."/>
            <person name="Belbahri L."/>
            <person name="Bouzid O."/>
            <person name="Broberg A."/>
            <person name="Canback B."/>
            <person name="Coutinho P.M."/>
            <person name="Cullen D."/>
            <person name="Dalman K."/>
            <person name="Deflorio G."/>
            <person name="van Diepen L.T."/>
            <person name="Dunand C."/>
            <person name="Duplessis S."/>
            <person name="Durling M."/>
            <person name="Gonthier P."/>
            <person name="Grimwood J."/>
            <person name="Fossdal C.G."/>
            <person name="Hansson D."/>
            <person name="Henrissat B."/>
            <person name="Hietala A."/>
            <person name="Himmelstrand K."/>
            <person name="Hoffmeister D."/>
            <person name="Hogberg N."/>
            <person name="James T.Y."/>
            <person name="Karlsson M."/>
            <person name="Kohler A."/>
            <person name="Kues U."/>
            <person name="Lee Y.H."/>
            <person name="Lin Y.C."/>
            <person name="Lind M."/>
            <person name="Lindquist E."/>
            <person name="Lombard V."/>
            <person name="Lucas S."/>
            <person name="Lunden K."/>
            <person name="Morin E."/>
            <person name="Murat C."/>
            <person name="Park J."/>
            <person name="Raffaello T."/>
            <person name="Rouze P."/>
            <person name="Salamov A."/>
            <person name="Schmutz J."/>
            <person name="Solheim H."/>
            <person name="Stahlberg J."/>
            <person name="Velez H."/>
            <person name="de Vries R.P."/>
            <person name="Wiebenga A."/>
            <person name="Woodward S."/>
            <person name="Yakovlev I."/>
            <person name="Garbelotto M."/>
            <person name="Martin F."/>
            <person name="Grigoriev I.V."/>
            <person name="Stenlid J."/>
        </authorList>
    </citation>
    <scope>NUCLEOTIDE SEQUENCE [LARGE SCALE GENOMIC DNA]</scope>
    <source>
        <strain evidence="2 3">TC 32-1</strain>
    </source>
</reference>
<dbReference type="KEGG" id="hir:HETIRDRAFT_102171"/>
<dbReference type="STRING" id="747525.W4K715"/>
<proteinExistence type="predicted"/>
<keyword evidence="3" id="KW-1185">Reference proteome</keyword>
<dbReference type="eggNOG" id="ENOG502SUFV">
    <property type="taxonomic scope" value="Eukaryota"/>
</dbReference>
<dbReference type="InterPro" id="IPR000210">
    <property type="entry name" value="BTB/POZ_dom"/>
</dbReference>
<organism evidence="2 3">
    <name type="scientific">Heterobasidion irregulare (strain TC 32-1)</name>
    <dbReference type="NCBI Taxonomy" id="747525"/>
    <lineage>
        <taxon>Eukaryota</taxon>
        <taxon>Fungi</taxon>
        <taxon>Dikarya</taxon>
        <taxon>Basidiomycota</taxon>
        <taxon>Agaricomycotina</taxon>
        <taxon>Agaricomycetes</taxon>
        <taxon>Russulales</taxon>
        <taxon>Bondarzewiaceae</taxon>
        <taxon>Heterobasidion</taxon>
        <taxon>Heterobasidion annosum species complex</taxon>
    </lineage>
</organism>
<dbReference type="InParanoid" id="W4K715"/>
<gene>
    <name evidence="2" type="ORF">HETIRDRAFT_102171</name>
</gene>
<evidence type="ECO:0000313" key="2">
    <source>
        <dbReference type="EMBL" id="ETW81135.1"/>
    </source>
</evidence>
<dbReference type="Gene3D" id="3.30.710.10">
    <property type="entry name" value="Potassium Channel Kv1.1, Chain A"/>
    <property type="match status" value="1"/>
</dbReference>
<dbReference type="Proteomes" id="UP000030671">
    <property type="component" value="Unassembled WGS sequence"/>
</dbReference>
<accession>W4K715</accession>
<dbReference type="AlphaFoldDB" id="W4K715"/>
<feature type="domain" description="BTB" evidence="1">
    <location>
        <begin position="92"/>
        <end position="158"/>
    </location>
</feature>
<dbReference type="EMBL" id="KI925459">
    <property type="protein sequence ID" value="ETW81135.1"/>
    <property type="molecule type" value="Genomic_DNA"/>
</dbReference>
<sequence length="328" mass="35932">MVHIKDLEMSISFYIDATSQPTVAFVREILPGHSSELKLEASGFSPLPAVWKDIKLAPQKTPAPTPSALSKNDAVSEPDKSPKSFKFSFPDGNVILLIEGTLYHLHHYLFIRHSSKSAAEFLQYTSDNDTLIKLDATDKQGFEALLSILYPLDFTRPNIEGVASWVSVLHIATEWGFKTIRELAIQSLAPIISPVDQVAREESLTFEEGRRLGLENVIAIDCARQEIRDQMAARSTAALTTTHCLACKASDIYTPPSPKVDPSAAQDPPSLVSFWTTRTSSMPTFTALPTPDSLKSSAGRVCGVQRGKLSPTEISRQVARSIPQLVIA</sequence>
<dbReference type="PROSITE" id="PS50097">
    <property type="entry name" value="BTB"/>
    <property type="match status" value="1"/>
</dbReference>
<dbReference type="OrthoDB" id="2367075at2759"/>
<evidence type="ECO:0000259" key="1">
    <source>
        <dbReference type="PROSITE" id="PS50097"/>
    </source>
</evidence>
<dbReference type="GeneID" id="20665828"/>
<protein>
    <recommendedName>
        <fullName evidence="1">BTB domain-containing protein</fullName>
    </recommendedName>
</protein>
<dbReference type="InterPro" id="IPR011333">
    <property type="entry name" value="SKP1/BTB/POZ_sf"/>
</dbReference>
<dbReference type="HOGENOM" id="CLU_847459_0_0_1"/>
<evidence type="ECO:0000313" key="3">
    <source>
        <dbReference type="Proteomes" id="UP000030671"/>
    </source>
</evidence>